<dbReference type="SUPFAM" id="SSF55729">
    <property type="entry name" value="Acyl-CoA N-acyltransferases (Nat)"/>
    <property type="match status" value="1"/>
</dbReference>
<dbReference type="InterPro" id="IPR000182">
    <property type="entry name" value="GNAT_dom"/>
</dbReference>
<feature type="domain" description="N-acetyltransferase" evidence="1">
    <location>
        <begin position="2"/>
        <end position="139"/>
    </location>
</feature>
<dbReference type="PANTHER" id="PTHR43233">
    <property type="entry name" value="FAMILY N-ACETYLTRANSFERASE, PUTATIVE (AFU_ORTHOLOGUE AFUA_6G03350)-RELATED"/>
    <property type="match status" value="1"/>
</dbReference>
<dbReference type="InterPro" id="IPR053144">
    <property type="entry name" value="Acetyltransferase_Butenolide"/>
</dbReference>
<dbReference type="Pfam" id="PF13508">
    <property type="entry name" value="Acetyltransf_7"/>
    <property type="match status" value="1"/>
</dbReference>
<proteinExistence type="predicted"/>
<dbReference type="InterPro" id="IPR016181">
    <property type="entry name" value="Acyl_CoA_acyltransferase"/>
</dbReference>
<dbReference type="EMBL" id="JAWQEV010000002">
    <property type="protein sequence ID" value="MDW4572791.1"/>
    <property type="molecule type" value="Genomic_DNA"/>
</dbReference>
<dbReference type="Proteomes" id="UP001283109">
    <property type="component" value="Unassembled WGS sequence"/>
</dbReference>
<keyword evidence="2" id="KW-0808">Transferase</keyword>
<gene>
    <name evidence="2" type="ORF">R8Z58_08395</name>
</gene>
<dbReference type="RefSeq" id="WP_318353303.1">
    <property type="nucleotide sequence ID" value="NZ_JAWQEV010000002.1"/>
</dbReference>
<comment type="caution">
    <text evidence="2">The sequence shown here is derived from an EMBL/GenBank/DDBJ whole genome shotgun (WGS) entry which is preliminary data.</text>
</comment>
<dbReference type="PROSITE" id="PS51186">
    <property type="entry name" value="GNAT"/>
    <property type="match status" value="1"/>
</dbReference>
<dbReference type="GO" id="GO:0016746">
    <property type="term" value="F:acyltransferase activity"/>
    <property type="evidence" value="ECO:0007669"/>
    <property type="project" value="UniProtKB-KW"/>
</dbReference>
<sequence>MPAIELADRIPTPAEHRAIAEAVGWTHAFDWDTIGASLAGSIAGVVALQNGVAVGMGRLVGDGVKYFYVQDLAVVPAAQGHGLGTALLDRLLDQVAAQAPSDAFVGLFATPEGDALYRSRGFAAGDMTGMFRIVAPHGA</sequence>
<reference evidence="2 3" key="1">
    <citation type="submission" date="2023-11" db="EMBL/GenBank/DDBJ databases">
        <title>Draft genome sequence of Microbacterium arthrosphaerae JCM 30492.</title>
        <authorList>
            <person name="Zhang G."/>
            <person name="Ding Y."/>
        </authorList>
    </citation>
    <scope>NUCLEOTIDE SEQUENCE [LARGE SCALE GENOMIC DNA]</scope>
    <source>
        <strain evidence="2 3">JCM 30492</strain>
    </source>
</reference>
<name>A0ABU4H0D0_9MICO</name>
<keyword evidence="3" id="KW-1185">Reference proteome</keyword>
<organism evidence="2 3">
    <name type="scientific">Microbacterium arthrosphaerae</name>
    <dbReference type="NCBI Taxonomy" id="792652"/>
    <lineage>
        <taxon>Bacteria</taxon>
        <taxon>Bacillati</taxon>
        <taxon>Actinomycetota</taxon>
        <taxon>Actinomycetes</taxon>
        <taxon>Micrococcales</taxon>
        <taxon>Microbacteriaceae</taxon>
        <taxon>Microbacterium</taxon>
    </lineage>
</organism>
<dbReference type="Gene3D" id="3.40.630.30">
    <property type="match status" value="1"/>
</dbReference>
<evidence type="ECO:0000313" key="3">
    <source>
        <dbReference type="Proteomes" id="UP001283109"/>
    </source>
</evidence>
<evidence type="ECO:0000313" key="2">
    <source>
        <dbReference type="EMBL" id="MDW4572791.1"/>
    </source>
</evidence>
<dbReference type="EC" id="2.3.1.-" evidence="2"/>
<accession>A0ABU4H0D0</accession>
<dbReference type="PANTHER" id="PTHR43233:SF1">
    <property type="entry name" value="FAMILY N-ACETYLTRANSFERASE, PUTATIVE (AFU_ORTHOLOGUE AFUA_6G03350)-RELATED"/>
    <property type="match status" value="1"/>
</dbReference>
<dbReference type="CDD" id="cd04301">
    <property type="entry name" value="NAT_SF"/>
    <property type="match status" value="1"/>
</dbReference>
<evidence type="ECO:0000259" key="1">
    <source>
        <dbReference type="PROSITE" id="PS51186"/>
    </source>
</evidence>
<keyword evidence="2" id="KW-0012">Acyltransferase</keyword>
<protein>
    <submittedName>
        <fullName evidence="2">GNAT family N-acetyltransferase</fullName>
        <ecNumber evidence="2">2.3.1.-</ecNumber>
    </submittedName>
</protein>